<evidence type="ECO:0000313" key="3">
    <source>
        <dbReference type="Proteomes" id="UP000257109"/>
    </source>
</evidence>
<feature type="non-terminal residue" evidence="2">
    <location>
        <position position="1"/>
    </location>
</feature>
<proteinExistence type="predicted"/>
<reference evidence="2" key="1">
    <citation type="submission" date="2018-05" db="EMBL/GenBank/DDBJ databases">
        <title>Draft genome of Mucuna pruriens seed.</title>
        <authorList>
            <person name="Nnadi N.E."/>
            <person name="Vos R."/>
            <person name="Hasami M.H."/>
            <person name="Devisetty U.K."/>
            <person name="Aguiy J.C."/>
        </authorList>
    </citation>
    <scope>NUCLEOTIDE SEQUENCE [LARGE SCALE GENOMIC DNA]</scope>
    <source>
        <strain evidence="2">JCA_2017</strain>
    </source>
</reference>
<dbReference type="AlphaFoldDB" id="A0A371EW89"/>
<accession>A0A371EW89</accession>
<evidence type="ECO:0000256" key="1">
    <source>
        <dbReference type="SAM" id="MobiDB-lite"/>
    </source>
</evidence>
<comment type="caution">
    <text evidence="2">The sequence shown here is derived from an EMBL/GenBank/DDBJ whole genome shotgun (WGS) entry which is preliminary data.</text>
</comment>
<protein>
    <submittedName>
        <fullName evidence="2">Uncharacterized protein</fullName>
    </submittedName>
</protein>
<evidence type="ECO:0000313" key="2">
    <source>
        <dbReference type="EMBL" id="RDX70317.1"/>
    </source>
</evidence>
<dbReference type="EMBL" id="QJKJ01011748">
    <property type="protein sequence ID" value="RDX70317.1"/>
    <property type="molecule type" value="Genomic_DNA"/>
</dbReference>
<dbReference type="Proteomes" id="UP000257109">
    <property type="component" value="Unassembled WGS sequence"/>
</dbReference>
<gene>
    <name evidence="2" type="ORF">CR513_50456</name>
</gene>
<feature type="compositionally biased region" description="Basic and acidic residues" evidence="1">
    <location>
        <begin position="63"/>
        <end position="73"/>
    </location>
</feature>
<sequence length="158" mass="17885">MKYSNAPTEYDLPRVSPASDIAAPRLLLLMFPISSRKLSPRATDDDRKIFARSDSDPPTADRQSGHVRFDRSHVSMHSAWKAWQQRGSRRRRSCCSNFDKHTAQSPPPPSAARRVTEENMNAGSVSTTEEESVSGDIRFPEENTAADDGDERRRKRLR</sequence>
<feature type="region of interest" description="Disordered" evidence="1">
    <location>
        <begin position="37"/>
        <end position="158"/>
    </location>
</feature>
<organism evidence="2 3">
    <name type="scientific">Mucuna pruriens</name>
    <name type="common">Velvet bean</name>
    <name type="synonym">Dolichos pruriens</name>
    <dbReference type="NCBI Taxonomy" id="157652"/>
    <lineage>
        <taxon>Eukaryota</taxon>
        <taxon>Viridiplantae</taxon>
        <taxon>Streptophyta</taxon>
        <taxon>Embryophyta</taxon>
        <taxon>Tracheophyta</taxon>
        <taxon>Spermatophyta</taxon>
        <taxon>Magnoliopsida</taxon>
        <taxon>eudicotyledons</taxon>
        <taxon>Gunneridae</taxon>
        <taxon>Pentapetalae</taxon>
        <taxon>rosids</taxon>
        <taxon>fabids</taxon>
        <taxon>Fabales</taxon>
        <taxon>Fabaceae</taxon>
        <taxon>Papilionoideae</taxon>
        <taxon>50 kb inversion clade</taxon>
        <taxon>NPAAA clade</taxon>
        <taxon>indigoferoid/millettioid clade</taxon>
        <taxon>Phaseoleae</taxon>
        <taxon>Mucuna</taxon>
    </lineage>
</organism>
<name>A0A371EW89_MUCPR</name>
<feature type="compositionally biased region" description="Basic and acidic residues" evidence="1">
    <location>
        <begin position="42"/>
        <end position="55"/>
    </location>
</feature>
<keyword evidence="3" id="KW-1185">Reference proteome</keyword>